<feature type="domain" description="Condensation" evidence="6">
    <location>
        <begin position="34"/>
        <end position="493"/>
    </location>
</feature>
<keyword evidence="3" id="KW-0812">Transmembrane</keyword>
<proteinExistence type="predicted"/>
<dbReference type="InterPro" id="IPR000873">
    <property type="entry name" value="AMP-dep_synth/lig_dom"/>
</dbReference>
<dbReference type="InterPro" id="IPR009081">
    <property type="entry name" value="PP-bd_ACP"/>
</dbReference>
<dbReference type="Pfam" id="PF00668">
    <property type="entry name" value="Condensation"/>
    <property type="match status" value="1"/>
</dbReference>
<dbReference type="Pfam" id="PF00501">
    <property type="entry name" value="AMP-binding"/>
    <property type="match status" value="1"/>
</dbReference>
<feature type="transmembrane region" description="Helical" evidence="3">
    <location>
        <begin position="1215"/>
        <end position="1243"/>
    </location>
</feature>
<comment type="caution">
    <text evidence="8">The sequence shown here is derived from an EMBL/GenBank/DDBJ whole genome shotgun (WGS) entry which is preliminary data.</text>
</comment>
<dbReference type="Gene3D" id="2.160.10.10">
    <property type="entry name" value="Hexapeptide repeat proteins"/>
    <property type="match status" value="1"/>
</dbReference>
<evidence type="ECO:0008006" key="10">
    <source>
        <dbReference type="Google" id="ProtNLM"/>
    </source>
</evidence>
<accession>A0A8S2GW84</accession>
<dbReference type="InterPro" id="IPR023213">
    <property type="entry name" value="CAT-like_dom_sf"/>
</dbReference>
<keyword evidence="3" id="KW-1133">Transmembrane helix</keyword>
<dbReference type="GO" id="GO:0044550">
    <property type="term" value="P:secondary metabolite biosynthetic process"/>
    <property type="evidence" value="ECO:0007669"/>
    <property type="project" value="TreeGrafter"/>
</dbReference>
<feature type="transmembrane region" description="Helical" evidence="3">
    <location>
        <begin position="1263"/>
        <end position="1281"/>
    </location>
</feature>
<evidence type="ECO:0000313" key="9">
    <source>
        <dbReference type="Proteomes" id="UP000682733"/>
    </source>
</evidence>
<dbReference type="Pfam" id="PF00550">
    <property type="entry name" value="PP-binding"/>
    <property type="match status" value="1"/>
</dbReference>
<evidence type="ECO:0000313" key="8">
    <source>
        <dbReference type="EMBL" id="CAF3568613.1"/>
    </source>
</evidence>
<dbReference type="Gene3D" id="3.30.559.10">
    <property type="entry name" value="Chloramphenicol acetyltransferase-like domain"/>
    <property type="match status" value="1"/>
</dbReference>
<gene>
    <name evidence="7" type="ORF">OVA965_LOCUS3895</name>
    <name evidence="8" type="ORF">TMI583_LOCUS3893</name>
</gene>
<dbReference type="Proteomes" id="UP000677228">
    <property type="component" value="Unassembled WGS sequence"/>
</dbReference>
<dbReference type="InterPro" id="IPR001242">
    <property type="entry name" value="Condensation_dom"/>
</dbReference>
<dbReference type="InterPro" id="IPR011004">
    <property type="entry name" value="Trimer_LpxA-like_sf"/>
</dbReference>
<dbReference type="InterPro" id="IPR042099">
    <property type="entry name" value="ANL_N_sf"/>
</dbReference>
<dbReference type="InterPro" id="IPR036736">
    <property type="entry name" value="ACP-like_sf"/>
</dbReference>
<evidence type="ECO:0000256" key="3">
    <source>
        <dbReference type="SAM" id="Phobius"/>
    </source>
</evidence>
<dbReference type="Gene3D" id="3.40.50.12780">
    <property type="entry name" value="N-terminal domain of ligase-like"/>
    <property type="match status" value="2"/>
</dbReference>
<evidence type="ECO:0000313" key="7">
    <source>
        <dbReference type="EMBL" id="CAF0786402.1"/>
    </source>
</evidence>
<dbReference type="GO" id="GO:0043041">
    <property type="term" value="P:amino acid activation for nonribosomal peptide biosynthetic process"/>
    <property type="evidence" value="ECO:0007669"/>
    <property type="project" value="TreeGrafter"/>
</dbReference>
<evidence type="ECO:0000259" key="4">
    <source>
        <dbReference type="Pfam" id="PF00501"/>
    </source>
</evidence>
<evidence type="ECO:0000259" key="5">
    <source>
        <dbReference type="Pfam" id="PF00550"/>
    </source>
</evidence>
<dbReference type="GO" id="GO:0031177">
    <property type="term" value="F:phosphopantetheine binding"/>
    <property type="evidence" value="ECO:0007669"/>
    <property type="project" value="TreeGrafter"/>
</dbReference>
<sequence length="1363" mass="159692">MATALNDQIFTDFIITATKNQEQWKALNITEGQASYAQERIWFDKQVKSNNGNDERVIYNMPCVYQIQRGQISVERIQSALNLIIAKHSILRTSLKYDQETQYLKQSVNEKPVYSFEISTIENDKKLNEIIEDEKTSDKYFNLEQGQVFRCHLIRRQHDNNDFLIENDLIIFNFYHCINDESSLEIFLQDFKLAYMTDQPQTDHTAFKYIDYSQYERQLDTSKAKEYWTKLLDGYNQDKQLSLPYDYKQLDQQIQQHQTGHCSSTEIQLNRELIKQMLDYSQKMNITMFQLCLSCYYLLLFKLTQEHDLCTGSINDNRDGSELSSMIGTNTLPYRFQLDPYHAFDQLVQQVKQLCVNIAEFAYLPYGDLIQPHEKPWSLLLPYIQILFVFQNFHIEEDIDFGDGISLSRLRNNTDVMRTTKFDLAFKINYIPIKTCLQYTLEYSVDLFKHSTIERILQRFQQLVEQLFNSSFNKQTQPVYELSLILPFERQLLYELNQTHVDYGPEQLKCIHHLFVDRTLAYSQKVSVVLDQQSLTYSELLYYVQLVSIQLIQVYNVKPQQIICQCLERSIEMAIGILSILTCGAVYAPLNPQDPTARLHQATREKIPIMGNIDFIDIVHLTRSNTSLLDEDLFLMSSIRTNAEQSAYAIFTSGSTGFPKAVKISLPCYILDDYLQLIPIKQSGELFIDGSGLFLGYLNRPDLTEQVLIDIPCVKHKCYKTGDLCRLDENGLIHFIGRKDFQVKLRGQRIEIGEIEHVIMKSSPSTINNCVVMKIDDRLIAYIESLENDDKQVREYCQEHLPQYMIPSMFIFLEKFPLNSNDKLDRKQLLKPEFTLNTVKHIEQSETKLETLIRDMIVVAFDLKSSNIDLTMSFDQLGITSLGIMKLLTLVRQNMYPKIEYNILISNPSIRQLASVLQPLIDTTTDTDKSDEKCLMREDKEYKSPSFTIESLAILLLIYHYIFPVWIIHSTIISFGKVNSIFMISLIYVFFVPMLQLLHYKLAQYLLFFNRNIIKQGEYQLFSRDYYSCWFLQRLWSLNTLQINLLLGTPFYNWYLRLCGAQIGKNVFIYTSFIDMPHLLIIDDNCYIGMEVILNNFNFNSTTFELNTIQINSNCIILTRSVLFHHVHLKQNCFIKSMSGVTGTHEMNTIINGNQMYVDNNGEDIVKSNQKFNSNLSFLQCLYQMLCLIFILCLYVIQIYLLYSIHNKTSLSNMTLIIVSPFYLLLFSYLSFLIVVFLLKFVIGDVQQGKYKLNSWYYLHKIWFRQLIVLSFNYIFITTFFDNKWYIIILRYLGAKVGDNNEIFHFSRILMFPSNLLTIESNFKSLFDVAFDGIVDRNDGKYMLDQIYIDNDCRMHEKGVDCM</sequence>
<name>A0A8S2GW84_9BILA</name>
<dbReference type="Gene3D" id="3.30.559.30">
    <property type="entry name" value="Nonribosomal peptide synthetase, condensation domain"/>
    <property type="match status" value="1"/>
</dbReference>
<dbReference type="SUPFAM" id="SSF52777">
    <property type="entry name" value="CoA-dependent acyltransferases"/>
    <property type="match status" value="2"/>
</dbReference>
<evidence type="ECO:0000256" key="2">
    <source>
        <dbReference type="ARBA" id="ARBA00022553"/>
    </source>
</evidence>
<keyword evidence="1" id="KW-0596">Phosphopantetheine</keyword>
<dbReference type="Gene3D" id="1.10.1200.10">
    <property type="entry name" value="ACP-like"/>
    <property type="match status" value="1"/>
</dbReference>
<dbReference type="PANTHER" id="PTHR45527:SF1">
    <property type="entry name" value="FATTY ACID SYNTHASE"/>
    <property type="match status" value="1"/>
</dbReference>
<keyword evidence="2" id="KW-0597">Phosphoprotein</keyword>
<dbReference type="EMBL" id="CAJOBA010000977">
    <property type="protein sequence ID" value="CAF3568613.1"/>
    <property type="molecule type" value="Genomic_DNA"/>
</dbReference>
<evidence type="ECO:0000256" key="1">
    <source>
        <dbReference type="ARBA" id="ARBA00022450"/>
    </source>
</evidence>
<dbReference type="EMBL" id="CAJNOK010000977">
    <property type="protein sequence ID" value="CAF0786402.1"/>
    <property type="molecule type" value="Genomic_DNA"/>
</dbReference>
<reference evidence="8" key="1">
    <citation type="submission" date="2021-02" db="EMBL/GenBank/DDBJ databases">
        <authorList>
            <person name="Nowell W R."/>
        </authorList>
    </citation>
    <scope>NUCLEOTIDE SEQUENCE</scope>
</reference>
<dbReference type="GO" id="GO:0003824">
    <property type="term" value="F:catalytic activity"/>
    <property type="evidence" value="ECO:0007669"/>
    <property type="project" value="InterPro"/>
</dbReference>
<dbReference type="SUPFAM" id="SSF56801">
    <property type="entry name" value="Acetyl-CoA synthetase-like"/>
    <property type="match status" value="2"/>
</dbReference>
<dbReference type="GO" id="GO:0005737">
    <property type="term" value="C:cytoplasm"/>
    <property type="evidence" value="ECO:0007669"/>
    <property type="project" value="TreeGrafter"/>
</dbReference>
<dbReference type="SUPFAM" id="SSF51161">
    <property type="entry name" value="Trimeric LpxA-like enzymes"/>
    <property type="match status" value="1"/>
</dbReference>
<dbReference type="PANTHER" id="PTHR45527">
    <property type="entry name" value="NONRIBOSOMAL PEPTIDE SYNTHETASE"/>
    <property type="match status" value="1"/>
</dbReference>
<organism evidence="8 9">
    <name type="scientific">Didymodactylos carnosus</name>
    <dbReference type="NCBI Taxonomy" id="1234261"/>
    <lineage>
        <taxon>Eukaryota</taxon>
        <taxon>Metazoa</taxon>
        <taxon>Spiralia</taxon>
        <taxon>Gnathifera</taxon>
        <taxon>Rotifera</taxon>
        <taxon>Eurotatoria</taxon>
        <taxon>Bdelloidea</taxon>
        <taxon>Philodinida</taxon>
        <taxon>Philodinidae</taxon>
        <taxon>Didymodactylos</taxon>
    </lineage>
</organism>
<keyword evidence="3" id="KW-0472">Membrane</keyword>
<evidence type="ECO:0000259" key="6">
    <source>
        <dbReference type="Pfam" id="PF00668"/>
    </source>
</evidence>
<feature type="transmembrane region" description="Helical" evidence="3">
    <location>
        <begin position="947"/>
        <end position="968"/>
    </location>
</feature>
<feature type="domain" description="Carrier" evidence="5">
    <location>
        <begin position="853"/>
        <end position="915"/>
    </location>
</feature>
<dbReference type="SUPFAM" id="SSF47336">
    <property type="entry name" value="ACP-like"/>
    <property type="match status" value="1"/>
</dbReference>
<feature type="transmembrane region" description="Helical" evidence="3">
    <location>
        <begin position="1182"/>
        <end position="1203"/>
    </location>
</feature>
<dbReference type="Proteomes" id="UP000682733">
    <property type="component" value="Unassembled WGS sequence"/>
</dbReference>
<feature type="transmembrane region" description="Helical" evidence="3">
    <location>
        <begin position="980"/>
        <end position="1000"/>
    </location>
</feature>
<protein>
    <recommendedName>
        <fullName evidence="10">Carrier domain-containing protein</fullName>
    </recommendedName>
</protein>
<dbReference type="Gene3D" id="3.30.300.30">
    <property type="match status" value="1"/>
</dbReference>
<feature type="domain" description="AMP-dependent synthetase/ligase" evidence="4">
    <location>
        <begin position="522"/>
        <end position="604"/>
    </location>
</feature>
<dbReference type="InterPro" id="IPR045851">
    <property type="entry name" value="AMP-bd_C_sf"/>
</dbReference>